<protein>
    <submittedName>
        <fullName evidence="6">DNA-binding transcriptional regulator, LysR family</fullName>
    </submittedName>
</protein>
<dbReference type="GO" id="GO:0003677">
    <property type="term" value="F:DNA binding"/>
    <property type="evidence" value="ECO:0007669"/>
    <property type="project" value="UniProtKB-KW"/>
</dbReference>
<evidence type="ECO:0000259" key="5">
    <source>
        <dbReference type="PROSITE" id="PS50931"/>
    </source>
</evidence>
<accession>A0A1H3IF49</accession>
<evidence type="ECO:0000256" key="1">
    <source>
        <dbReference type="ARBA" id="ARBA00009437"/>
    </source>
</evidence>
<dbReference type="EMBL" id="FNPE01000003">
    <property type="protein sequence ID" value="SDY26483.1"/>
    <property type="molecule type" value="Genomic_DNA"/>
</dbReference>
<dbReference type="Pfam" id="PF03466">
    <property type="entry name" value="LysR_substrate"/>
    <property type="match status" value="1"/>
</dbReference>
<gene>
    <name evidence="6" type="ORF">SAMN05421547_103305</name>
</gene>
<reference evidence="6 7" key="1">
    <citation type="submission" date="2016-10" db="EMBL/GenBank/DDBJ databases">
        <authorList>
            <person name="de Groot N.N."/>
        </authorList>
    </citation>
    <scope>NUCLEOTIDE SEQUENCE [LARGE SCALE GENOMIC DNA]</scope>
    <source>
        <strain evidence="6 7">LMG 24775</strain>
    </source>
</reference>
<evidence type="ECO:0000256" key="2">
    <source>
        <dbReference type="ARBA" id="ARBA00023015"/>
    </source>
</evidence>
<comment type="similarity">
    <text evidence="1">Belongs to the LysR transcriptional regulatory family.</text>
</comment>
<dbReference type="InterPro" id="IPR005119">
    <property type="entry name" value="LysR_subst-bd"/>
</dbReference>
<feature type="domain" description="HTH lysR-type" evidence="5">
    <location>
        <begin position="1"/>
        <end position="58"/>
    </location>
</feature>
<dbReference type="RefSeq" id="WP_074921233.1">
    <property type="nucleotide sequence ID" value="NZ_CP141274.1"/>
</dbReference>
<dbReference type="SUPFAM" id="SSF53850">
    <property type="entry name" value="Periplasmic binding protein-like II"/>
    <property type="match status" value="1"/>
</dbReference>
<evidence type="ECO:0000313" key="7">
    <source>
        <dbReference type="Proteomes" id="UP000183417"/>
    </source>
</evidence>
<dbReference type="FunFam" id="1.10.10.10:FF:000001">
    <property type="entry name" value="LysR family transcriptional regulator"/>
    <property type="match status" value="1"/>
</dbReference>
<sequence length="302" mass="33508">MDLRALRYFVEVVRCNSFTRAAEALHVTQPTISKMVRALEEELGGPLLLREGRGVQLTDAGQVVHARGLQVLEQSRQLLQEVAEVDGIARGSLSVGIMPTAGHYMAPVIARFQQLHPGVELHVQEQGARAQRQLLLDGKLDMALGLHGAGEASGDLAGEGLEYCTIAHQKTRVAFAAHEVPDPDAPVHWSELARRPFVFYTSDFALHQAVLEHCAAAGFNPQVRLQTRYWDFIGDLVSEGVGVAVMFEHVIARFDPRRVSSRPLVGPELHWDVVQLWRSGYLSRAARAWLECVRAVYPDDNR</sequence>
<evidence type="ECO:0000256" key="4">
    <source>
        <dbReference type="ARBA" id="ARBA00023163"/>
    </source>
</evidence>
<dbReference type="SUPFAM" id="SSF46785">
    <property type="entry name" value="Winged helix' DNA-binding domain"/>
    <property type="match status" value="1"/>
</dbReference>
<evidence type="ECO:0000313" key="6">
    <source>
        <dbReference type="EMBL" id="SDY26483.1"/>
    </source>
</evidence>
<keyword evidence="4" id="KW-0804">Transcription</keyword>
<dbReference type="PANTHER" id="PTHR30419">
    <property type="entry name" value="HTH-TYPE TRANSCRIPTIONAL REGULATOR YBHD"/>
    <property type="match status" value="1"/>
</dbReference>
<dbReference type="InterPro" id="IPR036390">
    <property type="entry name" value="WH_DNA-bd_sf"/>
</dbReference>
<dbReference type="InterPro" id="IPR000847">
    <property type="entry name" value="LysR_HTH_N"/>
</dbReference>
<dbReference type="Proteomes" id="UP000183417">
    <property type="component" value="Unassembled WGS sequence"/>
</dbReference>
<keyword evidence="2" id="KW-0805">Transcription regulation</keyword>
<proteinExistence type="inferred from homology"/>
<name>A0A1H3IF49_9BURK</name>
<dbReference type="GeneID" id="94689542"/>
<dbReference type="PANTHER" id="PTHR30419:SF8">
    <property type="entry name" value="NITROGEN ASSIMILATION TRANSCRIPTIONAL ACTIVATOR-RELATED"/>
    <property type="match status" value="1"/>
</dbReference>
<dbReference type="PRINTS" id="PR00039">
    <property type="entry name" value="HTHLYSR"/>
</dbReference>
<dbReference type="Pfam" id="PF00126">
    <property type="entry name" value="HTH_1"/>
    <property type="match status" value="1"/>
</dbReference>
<dbReference type="Gene3D" id="3.40.190.10">
    <property type="entry name" value="Periplasmic binding protein-like II"/>
    <property type="match status" value="2"/>
</dbReference>
<dbReference type="GO" id="GO:0003700">
    <property type="term" value="F:DNA-binding transcription factor activity"/>
    <property type="evidence" value="ECO:0007669"/>
    <property type="project" value="InterPro"/>
</dbReference>
<organism evidence="6 7">
    <name type="scientific">Delftia lacustris</name>
    <dbReference type="NCBI Taxonomy" id="558537"/>
    <lineage>
        <taxon>Bacteria</taxon>
        <taxon>Pseudomonadati</taxon>
        <taxon>Pseudomonadota</taxon>
        <taxon>Betaproteobacteria</taxon>
        <taxon>Burkholderiales</taxon>
        <taxon>Comamonadaceae</taxon>
        <taxon>Delftia</taxon>
    </lineage>
</organism>
<dbReference type="PROSITE" id="PS50931">
    <property type="entry name" value="HTH_LYSR"/>
    <property type="match status" value="1"/>
</dbReference>
<dbReference type="Gene3D" id="1.10.10.10">
    <property type="entry name" value="Winged helix-like DNA-binding domain superfamily/Winged helix DNA-binding domain"/>
    <property type="match status" value="1"/>
</dbReference>
<dbReference type="InterPro" id="IPR050950">
    <property type="entry name" value="HTH-type_LysR_regulators"/>
</dbReference>
<dbReference type="AlphaFoldDB" id="A0A1H3IF49"/>
<evidence type="ECO:0000256" key="3">
    <source>
        <dbReference type="ARBA" id="ARBA00023125"/>
    </source>
</evidence>
<dbReference type="GO" id="GO:0005829">
    <property type="term" value="C:cytosol"/>
    <property type="evidence" value="ECO:0007669"/>
    <property type="project" value="TreeGrafter"/>
</dbReference>
<keyword evidence="3 6" id="KW-0238">DNA-binding</keyword>
<dbReference type="InterPro" id="IPR036388">
    <property type="entry name" value="WH-like_DNA-bd_sf"/>
</dbReference>